<dbReference type="Proteomes" id="UP000694853">
    <property type="component" value="Unplaced"/>
</dbReference>
<keyword evidence="6 7" id="KW-0472">Membrane</keyword>
<keyword evidence="8" id="KW-1185">Reference proteome</keyword>
<dbReference type="InterPro" id="IPR005691">
    <property type="entry name" value="Tic20"/>
</dbReference>
<keyword evidence="4" id="KW-1001">Plastid inner membrane</keyword>
<feature type="transmembrane region" description="Helical" evidence="7">
    <location>
        <begin position="162"/>
        <end position="185"/>
    </location>
</feature>
<accession>A0A8B8KMV5</accession>
<keyword evidence="7" id="KW-0934">Plastid</keyword>
<evidence type="ECO:0000256" key="1">
    <source>
        <dbReference type="ARBA" id="ARBA00004478"/>
    </source>
</evidence>
<comment type="subcellular location">
    <subcellularLocation>
        <location evidence="1">Plastid</location>
        <location evidence="1">Chloroplast inner membrane</location>
        <topology evidence="1">Multi-pass membrane protein</topology>
    </subcellularLocation>
    <subcellularLocation>
        <location evidence="7">Plastid</location>
        <location evidence="7">Chloroplast membrane</location>
        <topology evidence="7">Multi-pass membrane protein</topology>
    </subcellularLocation>
</comment>
<dbReference type="NCBIfam" id="TIGR00994">
    <property type="entry name" value="3a0901s05TIC20"/>
    <property type="match status" value="1"/>
</dbReference>
<keyword evidence="3 7" id="KW-0812">Transmembrane</keyword>
<feature type="transmembrane region" description="Helical" evidence="7">
    <location>
        <begin position="121"/>
        <end position="142"/>
    </location>
</feature>
<evidence type="ECO:0000313" key="8">
    <source>
        <dbReference type="Proteomes" id="UP000694853"/>
    </source>
</evidence>
<keyword evidence="5 7" id="KW-1133">Transmembrane helix</keyword>
<dbReference type="RefSeq" id="XP_027344643.1">
    <property type="nucleotide sequence ID" value="XM_027488842.1"/>
</dbReference>
<comment type="function">
    <text evidence="7">Involved in protein precursor import into chloroplasts.</text>
</comment>
<name>A0A8B8KMV5_ABRPR</name>
<reference evidence="8" key="1">
    <citation type="journal article" date="2019" name="Toxins">
        <title>Detection of Abrin-Like and Prepropulchellin-Like Toxin Genes and Transcripts Using Whole Genome Sequencing and Full-Length Transcript Sequencing of Abrus precatorius.</title>
        <authorList>
            <person name="Hovde B.T."/>
            <person name="Daligault H.E."/>
            <person name="Hanschen E.R."/>
            <person name="Kunde Y.A."/>
            <person name="Johnson M.B."/>
            <person name="Starkenburg S.R."/>
            <person name="Johnson S.L."/>
        </authorList>
    </citation>
    <scope>NUCLEOTIDE SEQUENCE [LARGE SCALE GENOMIC DNA]</scope>
</reference>
<dbReference type="GeneID" id="113857104"/>
<dbReference type="GO" id="GO:0009706">
    <property type="term" value="C:chloroplast inner membrane"/>
    <property type="evidence" value="ECO:0007669"/>
    <property type="project" value="UniProtKB-SubCell"/>
</dbReference>
<feature type="transmembrane region" description="Helical" evidence="7">
    <location>
        <begin position="197"/>
        <end position="219"/>
    </location>
</feature>
<evidence type="ECO:0000256" key="2">
    <source>
        <dbReference type="ARBA" id="ARBA00009596"/>
    </source>
</evidence>
<protein>
    <recommendedName>
        <fullName evidence="7">Protein TIC 20</fullName>
    </recommendedName>
</protein>
<evidence type="ECO:0000313" key="9">
    <source>
        <dbReference type="RefSeq" id="XP_027344643.1"/>
    </source>
</evidence>
<sequence length="273" mass="31437">MIQNGCIASQGCAPVNSRSCNLVIPTTSVFRCASRMPAKVAVSNIRSFWGHNLECKSYLPRGMAFSDISAASSLLLSGGQNLLFRTIPMLPRVRKSYLVPRASKDVPTSFRYPPMTKKPRWWWRSLACLPYLMPLHETWMYAETAYNLHPFLECFEFYTYPFLMAIGSLPSWFLMAYFFVAYLGIVRRKEWPHFFRFHVVMGMLLEIALQVIGTVSRWMPLSVYWGKLGMHFWTAVSFGYLFTVLECIRCALVGIYADIPFICDAAYIQIPYD</sequence>
<evidence type="ECO:0000256" key="5">
    <source>
        <dbReference type="ARBA" id="ARBA00022989"/>
    </source>
</evidence>
<dbReference type="AlphaFoldDB" id="A0A8B8KMV5"/>
<dbReference type="Pfam" id="PF16166">
    <property type="entry name" value="TIC20"/>
    <property type="match status" value="1"/>
</dbReference>
<feature type="transmembrane region" description="Helical" evidence="7">
    <location>
        <begin position="231"/>
        <end position="252"/>
    </location>
</feature>
<gene>
    <name evidence="9" type="primary">LOC113857104</name>
</gene>
<dbReference type="PANTHER" id="PTHR33510:SF9">
    <property type="entry name" value="HIT-TYPE ZINC FINGER FAMILY PROTEIN-RELATED"/>
    <property type="match status" value="1"/>
</dbReference>
<comment type="similarity">
    <text evidence="2 7">Belongs to the Tic20 family.</text>
</comment>
<dbReference type="KEGG" id="aprc:113857104"/>
<evidence type="ECO:0000256" key="7">
    <source>
        <dbReference type="RuleBase" id="RU367003"/>
    </source>
</evidence>
<evidence type="ECO:0000256" key="3">
    <source>
        <dbReference type="ARBA" id="ARBA00022692"/>
    </source>
</evidence>
<evidence type="ECO:0000256" key="4">
    <source>
        <dbReference type="ARBA" id="ARBA00022780"/>
    </source>
</evidence>
<keyword evidence="7" id="KW-0150">Chloroplast</keyword>
<dbReference type="PANTHER" id="PTHR33510">
    <property type="entry name" value="PROTEIN TIC 20-II, CHLOROPLASTIC"/>
    <property type="match status" value="1"/>
</dbReference>
<proteinExistence type="inferred from homology"/>
<organism evidence="8 9">
    <name type="scientific">Abrus precatorius</name>
    <name type="common">Indian licorice</name>
    <name type="synonym">Glycine abrus</name>
    <dbReference type="NCBI Taxonomy" id="3816"/>
    <lineage>
        <taxon>Eukaryota</taxon>
        <taxon>Viridiplantae</taxon>
        <taxon>Streptophyta</taxon>
        <taxon>Embryophyta</taxon>
        <taxon>Tracheophyta</taxon>
        <taxon>Spermatophyta</taxon>
        <taxon>Magnoliopsida</taxon>
        <taxon>eudicotyledons</taxon>
        <taxon>Gunneridae</taxon>
        <taxon>Pentapetalae</taxon>
        <taxon>rosids</taxon>
        <taxon>fabids</taxon>
        <taxon>Fabales</taxon>
        <taxon>Fabaceae</taxon>
        <taxon>Papilionoideae</taxon>
        <taxon>50 kb inversion clade</taxon>
        <taxon>NPAAA clade</taxon>
        <taxon>indigoferoid/millettioid clade</taxon>
        <taxon>Abreae</taxon>
        <taxon>Abrus</taxon>
    </lineage>
</organism>
<evidence type="ECO:0000256" key="6">
    <source>
        <dbReference type="ARBA" id="ARBA00023136"/>
    </source>
</evidence>
<reference evidence="9" key="2">
    <citation type="submission" date="2025-08" db="UniProtKB">
        <authorList>
            <consortium name="RefSeq"/>
        </authorList>
    </citation>
    <scope>IDENTIFICATION</scope>
    <source>
        <tissue evidence="9">Young leaves</tissue>
    </source>
</reference>
<dbReference type="OrthoDB" id="602284at2759"/>